<organism evidence="2 3">
    <name type="scientific">Hypsibius exemplaris</name>
    <name type="common">Freshwater tardigrade</name>
    <dbReference type="NCBI Taxonomy" id="2072580"/>
    <lineage>
        <taxon>Eukaryota</taxon>
        <taxon>Metazoa</taxon>
        <taxon>Ecdysozoa</taxon>
        <taxon>Tardigrada</taxon>
        <taxon>Eutardigrada</taxon>
        <taxon>Parachela</taxon>
        <taxon>Hypsibioidea</taxon>
        <taxon>Hypsibiidae</taxon>
        <taxon>Hypsibius</taxon>
    </lineage>
</organism>
<dbReference type="Proteomes" id="UP000192578">
    <property type="component" value="Unassembled WGS sequence"/>
</dbReference>
<feature type="signal peptide" evidence="1">
    <location>
        <begin position="1"/>
        <end position="22"/>
    </location>
</feature>
<dbReference type="AlphaFoldDB" id="A0A9X6NH84"/>
<keyword evidence="3" id="KW-1185">Reference proteome</keyword>
<evidence type="ECO:0000313" key="3">
    <source>
        <dbReference type="Proteomes" id="UP000192578"/>
    </source>
</evidence>
<keyword evidence="1" id="KW-0732">Signal</keyword>
<accession>A0A9X6NH84</accession>
<sequence>MSHFWNSFYALLLFFLPPIIKAQQRYVCNGRIYNFAFTGCTYPAAAAAASANQGTTYRCNGVDYNYPNPGCTYPSVNAAATGTAVVSAVGVAPVIATAVANAPVAVPSPIDPPGSERI</sequence>
<evidence type="ECO:0000256" key="1">
    <source>
        <dbReference type="SAM" id="SignalP"/>
    </source>
</evidence>
<feature type="chain" id="PRO_5040750636" description="Chitin-binding type-2 domain-containing protein" evidence="1">
    <location>
        <begin position="23"/>
        <end position="118"/>
    </location>
</feature>
<name>A0A9X6NH84_HYPEX</name>
<gene>
    <name evidence="2" type="ORF">BV898_18351</name>
</gene>
<reference evidence="3" key="1">
    <citation type="submission" date="2017-01" db="EMBL/GenBank/DDBJ databases">
        <title>Comparative genomics of anhydrobiosis in the tardigrade Hypsibius dujardini.</title>
        <authorList>
            <person name="Yoshida Y."/>
            <person name="Koutsovoulos G."/>
            <person name="Laetsch D."/>
            <person name="Stevens L."/>
            <person name="Kumar S."/>
            <person name="Horikawa D."/>
            <person name="Ishino K."/>
            <person name="Komine S."/>
            <person name="Tomita M."/>
            <person name="Blaxter M."/>
            <person name="Arakawa K."/>
        </authorList>
    </citation>
    <scope>NUCLEOTIDE SEQUENCE [LARGE SCALE GENOMIC DNA]</scope>
    <source>
        <strain evidence="3">Z151</strain>
    </source>
</reference>
<evidence type="ECO:0008006" key="4">
    <source>
        <dbReference type="Google" id="ProtNLM"/>
    </source>
</evidence>
<protein>
    <recommendedName>
        <fullName evidence="4">Chitin-binding type-2 domain-containing protein</fullName>
    </recommendedName>
</protein>
<dbReference type="EMBL" id="MTYJ01000357">
    <property type="protein sequence ID" value="OWA53927.1"/>
    <property type="molecule type" value="Genomic_DNA"/>
</dbReference>
<comment type="caution">
    <text evidence="2">The sequence shown here is derived from an EMBL/GenBank/DDBJ whole genome shotgun (WGS) entry which is preliminary data.</text>
</comment>
<evidence type="ECO:0000313" key="2">
    <source>
        <dbReference type="EMBL" id="OWA53927.1"/>
    </source>
</evidence>
<proteinExistence type="predicted"/>